<keyword evidence="1" id="KW-0677">Repeat</keyword>
<evidence type="ECO:0000256" key="2">
    <source>
        <dbReference type="ARBA" id="ARBA00023002"/>
    </source>
</evidence>
<dbReference type="InterPro" id="IPR052259">
    <property type="entry name" value="Nucleoredoxin-like"/>
</dbReference>
<protein>
    <submittedName>
        <fullName evidence="8">Thioredoxin</fullName>
    </submittedName>
</protein>
<organism evidence="8 9">
    <name type="scientific">Candidatus Ozemobacter sibiricus</name>
    <dbReference type="NCBI Taxonomy" id="2268124"/>
    <lineage>
        <taxon>Bacteria</taxon>
        <taxon>Candidatus Ozemobacteria</taxon>
        <taxon>Candidatus Ozemobacterales</taxon>
        <taxon>Candidatus Ozemobacteraceae</taxon>
        <taxon>Candidatus Ozemobacter</taxon>
    </lineage>
</organism>
<comment type="similarity">
    <text evidence="4">Belongs to the nucleoredoxin family.</text>
</comment>
<evidence type="ECO:0000313" key="9">
    <source>
        <dbReference type="Proteomes" id="UP000252355"/>
    </source>
</evidence>
<keyword evidence="3" id="KW-0520">NAD</keyword>
<accession>A0A367ZIY3</accession>
<dbReference type="Proteomes" id="UP000252355">
    <property type="component" value="Unassembled WGS sequence"/>
</dbReference>
<feature type="region of interest" description="Disordered" evidence="5">
    <location>
        <begin position="170"/>
        <end position="191"/>
    </location>
</feature>
<evidence type="ECO:0000313" key="8">
    <source>
        <dbReference type="EMBL" id="RCK77998.1"/>
    </source>
</evidence>
<feature type="chain" id="PRO_5016925450" evidence="6">
    <location>
        <begin position="25"/>
        <end position="191"/>
    </location>
</feature>
<evidence type="ECO:0000256" key="4">
    <source>
        <dbReference type="ARBA" id="ARBA00025782"/>
    </source>
</evidence>
<dbReference type="PANTHER" id="PTHR13871">
    <property type="entry name" value="THIOREDOXIN"/>
    <property type="match status" value="1"/>
</dbReference>
<feature type="compositionally biased region" description="Low complexity" evidence="5">
    <location>
        <begin position="182"/>
        <end position="191"/>
    </location>
</feature>
<gene>
    <name evidence="8" type="ORF">OZSIB_1907</name>
</gene>
<evidence type="ECO:0000256" key="1">
    <source>
        <dbReference type="ARBA" id="ARBA00022737"/>
    </source>
</evidence>
<proteinExistence type="inferred from homology"/>
<comment type="caution">
    <text evidence="8">The sequence shown here is derived from an EMBL/GenBank/DDBJ whole genome shotgun (WGS) entry which is preliminary data.</text>
</comment>
<dbReference type="InterPro" id="IPR013766">
    <property type="entry name" value="Thioredoxin_domain"/>
</dbReference>
<name>A0A367ZIY3_9BACT</name>
<keyword evidence="6" id="KW-0732">Signal</keyword>
<evidence type="ECO:0000259" key="7">
    <source>
        <dbReference type="PROSITE" id="PS51352"/>
    </source>
</evidence>
<dbReference type="PROSITE" id="PS51352">
    <property type="entry name" value="THIOREDOXIN_2"/>
    <property type="match status" value="1"/>
</dbReference>
<dbReference type="Gene3D" id="3.40.30.10">
    <property type="entry name" value="Glutaredoxin"/>
    <property type="match status" value="1"/>
</dbReference>
<evidence type="ECO:0000256" key="5">
    <source>
        <dbReference type="SAM" id="MobiDB-lite"/>
    </source>
</evidence>
<feature type="domain" description="Thioredoxin" evidence="7">
    <location>
        <begin position="14"/>
        <end position="168"/>
    </location>
</feature>
<reference evidence="8 9" key="1">
    <citation type="submission" date="2018-05" db="EMBL/GenBank/DDBJ databases">
        <title>A metagenomic window into the 2 km-deep terrestrial subsurface aquifer revealed taxonomically and functionally diverse microbial community comprising novel uncultured bacterial lineages.</title>
        <authorList>
            <person name="Kadnikov V.V."/>
            <person name="Mardanov A.V."/>
            <person name="Beletsky A.V."/>
            <person name="Banks D."/>
            <person name="Pimenov N.V."/>
            <person name="Frank Y.A."/>
            <person name="Karnachuk O.V."/>
            <person name="Ravin N.V."/>
        </authorList>
    </citation>
    <scope>NUCLEOTIDE SEQUENCE [LARGE SCALE GENOMIC DNA]</scope>
    <source>
        <strain evidence="8">BY5</strain>
    </source>
</reference>
<dbReference type="InterPro" id="IPR036249">
    <property type="entry name" value="Thioredoxin-like_sf"/>
</dbReference>
<sequence>MVARLTICLLLACLIMGSPASVSAGTVWEEMFPDGLWNAKGENVGPKVLEGKLVGLYFSGHWCPDCRRFTPRLITFRNLNQADIEIVLISYDKSEAEMWTYMTTTKMPWLTAGYKTPAAEALKARFKPASIPCLVVLSPTGKVVTLEGVPDVQNAPETCLHAWKAAAAQAAADETAPPPAPAAGEAGEIDD</sequence>
<dbReference type="InterPro" id="IPR012336">
    <property type="entry name" value="Thioredoxin-like_fold"/>
</dbReference>
<feature type="signal peptide" evidence="6">
    <location>
        <begin position="1"/>
        <end position="24"/>
    </location>
</feature>
<dbReference type="GO" id="GO:0016491">
    <property type="term" value="F:oxidoreductase activity"/>
    <property type="evidence" value="ECO:0007669"/>
    <property type="project" value="UniProtKB-KW"/>
</dbReference>
<dbReference type="EMBL" id="QOQW01000029">
    <property type="protein sequence ID" value="RCK77998.1"/>
    <property type="molecule type" value="Genomic_DNA"/>
</dbReference>
<dbReference type="PANTHER" id="PTHR13871:SF96">
    <property type="entry name" value="THIOREDOXIN DOMAIN-CONTAINING PROTEIN"/>
    <property type="match status" value="1"/>
</dbReference>
<evidence type="ECO:0000256" key="6">
    <source>
        <dbReference type="SAM" id="SignalP"/>
    </source>
</evidence>
<evidence type="ECO:0000256" key="3">
    <source>
        <dbReference type="ARBA" id="ARBA00023027"/>
    </source>
</evidence>
<dbReference type="SUPFAM" id="SSF52833">
    <property type="entry name" value="Thioredoxin-like"/>
    <property type="match status" value="1"/>
</dbReference>
<dbReference type="Pfam" id="PF13905">
    <property type="entry name" value="Thioredoxin_8"/>
    <property type="match status" value="1"/>
</dbReference>
<keyword evidence="2" id="KW-0560">Oxidoreductase</keyword>
<dbReference type="AlphaFoldDB" id="A0A367ZIY3"/>